<keyword evidence="3" id="KW-1185">Reference proteome</keyword>
<feature type="region of interest" description="Disordered" evidence="1">
    <location>
        <begin position="1"/>
        <end position="20"/>
    </location>
</feature>
<evidence type="ECO:0000256" key="1">
    <source>
        <dbReference type="SAM" id="MobiDB-lite"/>
    </source>
</evidence>
<name>A0A183H4Z9_9BILA</name>
<protein>
    <submittedName>
        <fullName evidence="2 4">Uncharacterized protein</fullName>
    </submittedName>
</protein>
<accession>A0A183H4Z9</accession>
<reference evidence="4" key="1">
    <citation type="submission" date="2016-06" db="UniProtKB">
        <authorList>
            <consortium name="WormBaseParasite"/>
        </authorList>
    </citation>
    <scope>IDENTIFICATION</scope>
</reference>
<proteinExistence type="predicted"/>
<dbReference type="Proteomes" id="UP000267606">
    <property type="component" value="Unassembled WGS sequence"/>
</dbReference>
<evidence type="ECO:0000313" key="3">
    <source>
        <dbReference type="Proteomes" id="UP000267606"/>
    </source>
</evidence>
<evidence type="ECO:0000313" key="2">
    <source>
        <dbReference type="EMBL" id="VDO33399.1"/>
    </source>
</evidence>
<dbReference type="AlphaFoldDB" id="A0A183H4Z9"/>
<sequence>MAIFGMQPERSDSPQITPNPPATTLTAFFTICQTDAFAKNCYDPRYYTRNTSEKSFERREEKQLMDNLAYSHKLR</sequence>
<organism evidence="4">
    <name type="scientific">Onchocerca flexuosa</name>
    <dbReference type="NCBI Taxonomy" id="387005"/>
    <lineage>
        <taxon>Eukaryota</taxon>
        <taxon>Metazoa</taxon>
        <taxon>Ecdysozoa</taxon>
        <taxon>Nematoda</taxon>
        <taxon>Chromadorea</taxon>
        <taxon>Rhabditida</taxon>
        <taxon>Spirurina</taxon>
        <taxon>Spiruromorpha</taxon>
        <taxon>Filarioidea</taxon>
        <taxon>Onchocercidae</taxon>
        <taxon>Onchocerca</taxon>
    </lineage>
</organism>
<reference evidence="2 3" key="2">
    <citation type="submission" date="2018-11" db="EMBL/GenBank/DDBJ databases">
        <authorList>
            <consortium name="Pathogen Informatics"/>
        </authorList>
    </citation>
    <scope>NUCLEOTIDE SEQUENCE [LARGE SCALE GENOMIC DNA]</scope>
</reference>
<gene>
    <name evidence="2" type="ORF">OFLC_LOCUS2559</name>
</gene>
<dbReference type="EMBL" id="UZAJ01001493">
    <property type="protein sequence ID" value="VDO33399.1"/>
    <property type="molecule type" value="Genomic_DNA"/>
</dbReference>
<dbReference type="WBParaSite" id="OFLC_0000255801-mRNA-1">
    <property type="protein sequence ID" value="OFLC_0000255801-mRNA-1"/>
    <property type="gene ID" value="OFLC_0000255801"/>
</dbReference>
<evidence type="ECO:0000313" key="4">
    <source>
        <dbReference type="WBParaSite" id="OFLC_0000255801-mRNA-1"/>
    </source>
</evidence>